<dbReference type="AlphaFoldDB" id="B6W9Z9"/>
<evidence type="ECO:0000313" key="3">
    <source>
        <dbReference type="Proteomes" id="UP000005451"/>
    </source>
</evidence>
<keyword evidence="1" id="KW-0812">Transmembrane</keyword>
<gene>
    <name evidence="2" type="ORF">ANHYDRO_01425</name>
</gene>
<dbReference type="STRING" id="561177.ANHYDRO_01425"/>
<evidence type="ECO:0000256" key="1">
    <source>
        <dbReference type="SAM" id="Phobius"/>
    </source>
</evidence>
<dbReference type="EMBL" id="ABXA01000036">
    <property type="protein sequence ID" value="EEB35759.1"/>
    <property type="molecule type" value="Genomic_DNA"/>
</dbReference>
<reference evidence="2 3" key="2">
    <citation type="submission" date="2008-10" db="EMBL/GenBank/DDBJ databases">
        <title>Draft genome sequence of Anaerococcus hydrogenalis (DSM 7454).</title>
        <authorList>
            <person name="Sudarsanam P."/>
            <person name="Ley R."/>
            <person name="Guruge J."/>
            <person name="Turnbaugh P.J."/>
            <person name="Mahowald M."/>
            <person name="Liep D."/>
            <person name="Gordon J."/>
        </authorList>
    </citation>
    <scope>NUCLEOTIDE SEQUENCE [LARGE SCALE GENOMIC DNA]</scope>
    <source>
        <strain evidence="2 3">DSM 7454</strain>
    </source>
</reference>
<protein>
    <submittedName>
        <fullName evidence="2">Uncharacterized protein</fullName>
    </submittedName>
</protein>
<reference evidence="2 3" key="1">
    <citation type="submission" date="2008-09" db="EMBL/GenBank/DDBJ databases">
        <authorList>
            <person name="Fulton L."/>
            <person name="Clifton S."/>
            <person name="Fulton B."/>
            <person name="Xu J."/>
            <person name="Minx P."/>
            <person name="Pepin K.H."/>
            <person name="Johnson M."/>
            <person name="Thiruvilangam P."/>
            <person name="Bhonagiri V."/>
            <person name="Nash W.E."/>
            <person name="Mardis E.R."/>
            <person name="Wilson R.K."/>
        </authorList>
    </citation>
    <scope>NUCLEOTIDE SEQUENCE [LARGE SCALE GENOMIC DNA]</scope>
    <source>
        <strain evidence="2 3">DSM 7454</strain>
    </source>
</reference>
<evidence type="ECO:0000313" key="2">
    <source>
        <dbReference type="EMBL" id="EEB35759.1"/>
    </source>
</evidence>
<name>B6W9Z9_9FIRM</name>
<proteinExistence type="predicted"/>
<organism evidence="2 3">
    <name type="scientific">Anaerococcus hydrogenalis DSM 7454</name>
    <dbReference type="NCBI Taxonomy" id="561177"/>
    <lineage>
        <taxon>Bacteria</taxon>
        <taxon>Bacillati</taxon>
        <taxon>Bacillota</taxon>
        <taxon>Tissierellia</taxon>
        <taxon>Tissierellales</taxon>
        <taxon>Peptoniphilaceae</taxon>
        <taxon>Anaerococcus</taxon>
    </lineage>
</organism>
<sequence length="91" mass="10495">MNDILIKILVSVGILVLTNVFVYLSNLSKEKIAKIENIKFRDASYKLLDIITKCVSATNQEFVGDLKKEGKFDRDQQEEAWNKTKTKLIKF</sequence>
<dbReference type="Proteomes" id="UP000005451">
    <property type="component" value="Unassembled WGS sequence"/>
</dbReference>
<comment type="caution">
    <text evidence="2">The sequence shown here is derived from an EMBL/GenBank/DDBJ whole genome shotgun (WGS) entry which is preliminary data.</text>
</comment>
<dbReference type="RefSeq" id="WP_004814634.1">
    <property type="nucleotide sequence ID" value="NZ_ABXA01000036.1"/>
</dbReference>
<accession>B6W9Z9</accession>
<keyword evidence="1" id="KW-1133">Transmembrane helix</keyword>
<feature type="transmembrane region" description="Helical" evidence="1">
    <location>
        <begin position="6"/>
        <end position="24"/>
    </location>
</feature>
<keyword evidence="1" id="KW-0472">Membrane</keyword>